<dbReference type="Pfam" id="PF13180">
    <property type="entry name" value="PDZ_2"/>
    <property type="match status" value="1"/>
</dbReference>
<evidence type="ECO:0000256" key="1">
    <source>
        <dbReference type="ARBA" id="ARBA00010541"/>
    </source>
</evidence>
<dbReference type="InterPro" id="IPR001478">
    <property type="entry name" value="PDZ"/>
</dbReference>
<keyword evidence="2" id="KW-0645">Protease</keyword>
<keyword evidence="5" id="KW-0472">Membrane</keyword>
<evidence type="ECO:0000256" key="3">
    <source>
        <dbReference type="ARBA" id="ARBA00022801"/>
    </source>
</evidence>
<dbReference type="InterPro" id="IPR043504">
    <property type="entry name" value="Peptidase_S1_PA_chymotrypsin"/>
</dbReference>
<dbReference type="GO" id="GO:0004252">
    <property type="term" value="F:serine-type endopeptidase activity"/>
    <property type="evidence" value="ECO:0007669"/>
    <property type="project" value="InterPro"/>
</dbReference>
<dbReference type="InterPro" id="IPR001940">
    <property type="entry name" value="Peptidase_S1C"/>
</dbReference>
<dbReference type="Gene3D" id="2.40.10.10">
    <property type="entry name" value="Trypsin-like serine proteases"/>
    <property type="match status" value="2"/>
</dbReference>
<evidence type="ECO:0000256" key="2">
    <source>
        <dbReference type="ARBA" id="ARBA00022670"/>
    </source>
</evidence>
<dbReference type="SMART" id="SM00228">
    <property type="entry name" value="PDZ"/>
    <property type="match status" value="1"/>
</dbReference>
<dbReference type="PANTHER" id="PTHR22939">
    <property type="entry name" value="SERINE PROTEASE FAMILY S1C HTRA-RELATED"/>
    <property type="match status" value="1"/>
</dbReference>
<evidence type="ECO:0000256" key="4">
    <source>
        <dbReference type="ARBA" id="ARBA00022825"/>
    </source>
</evidence>
<organism evidence="7 8">
    <name type="scientific">Candidatus Reconcilbacillus cellulovorans</name>
    <dbReference type="NCBI Taxonomy" id="1906605"/>
    <lineage>
        <taxon>Bacteria</taxon>
        <taxon>Bacillati</taxon>
        <taxon>Bacillota</taxon>
        <taxon>Bacilli</taxon>
        <taxon>Bacillales</taxon>
        <taxon>Paenibacillaceae</taxon>
        <taxon>Candidatus Reconcilbacillus</taxon>
    </lineage>
</organism>
<evidence type="ECO:0000313" key="8">
    <source>
        <dbReference type="Proteomes" id="UP000243688"/>
    </source>
</evidence>
<accession>A0A2A6DZL4</accession>
<dbReference type="Proteomes" id="UP000243688">
    <property type="component" value="Unassembled WGS sequence"/>
</dbReference>
<name>A0A2A6DZL4_9BACL</name>
<dbReference type="PANTHER" id="PTHR22939:SF129">
    <property type="entry name" value="SERINE PROTEASE HTRA2, MITOCHONDRIAL"/>
    <property type="match status" value="1"/>
</dbReference>
<keyword evidence="5" id="KW-1133">Transmembrane helix</keyword>
<dbReference type="PRINTS" id="PR00834">
    <property type="entry name" value="PROTEASES2C"/>
</dbReference>
<dbReference type="SUPFAM" id="SSF50494">
    <property type="entry name" value="Trypsin-like serine proteases"/>
    <property type="match status" value="1"/>
</dbReference>
<dbReference type="PROSITE" id="PS50106">
    <property type="entry name" value="PDZ"/>
    <property type="match status" value="1"/>
</dbReference>
<sequence length="390" mass="41415">MSLFDDDFYSASRTFGGSRWKIDGRRIYGRTATRHFDIRTIAAVVAIASGVALLVGWTLGLRSAGSVLSTEERIVRAVERVMPAVVSVVSSVTGGGASEGPSFAIGVGSGVVFEKAGGRARIITNQHVVQNASKVEVVLDDGTRQPATVLGGDVFTDLAVLETDGKNVRRVAEFGDSRNLRPGETAIAVGSPLGLGLSQSITIGVISGPQRRIPVSLDADGRYDWEMDVIQTDAAINVGNSGGALANLDGKVIGINSMKIAETGVEGLGFALPIHQVLPVVEELVRHGKVLRPKIGIRAVELDVYENRSALGLPESVREGLVVIGEVEEPAASAGLKAGDVIVELDGRPVGSMLELRQYLYGRKKIGDKLEITFYRNGKKETVTIRLGEY</sequence>
<dbReference type="EMBL" id="MOXJ01000015">
    <property type="protein sequence ID" value="PDO10330.1"/>
    <property type="molecule type" value="Genomic_DNA"/>
</dbReference>
<evidence type="ECO:0000313" key="7">
    <source>
        <dbReference type="EMBL" id="PDO10330.1"/>
    </source>
</evidence>
<dbReference type="GO" id="GO:0006508">
    <property type="term" value="P:proteolysis"/>
    <property type="evidence" value="ECO:0007669"/>
    <property type="project" value="UniProtKB-KW"/>
</dbReference>
<keyword evidence="5" id="KW-0812">Transmembrane</keyword>
<gene>
    <name evidence="7" type="ORF">BLM47_07290</name>
</gene>
<protein>
    <recommendedName>
        <fullName evidence="6">PDZ domain-containing protein</fullName>
    </recommendedName>
</protein>
<keyword evidence="4" id="KW-0720">Serine protease</keyword>
<keyword evidence="3" id="KW-0378">Hydrolase</keyword>
<comment type="similarity">
    <text evidence="1">Belongs to the peptidase S1C family.</text>
</comment>
<feature type="domain" description="PDZ" evidence="6">
    <location>
        <begin position="299"/>
        <end position="378"/>
    </location>
</feature>
<comment type="caution">
    <text evidence="7">The sequence shown here is derived from an EMBL/GenBank/DDBJ whole genome shotgun (WGS) entry which is preliminary data.</text>
</comment>
<proteinExistence type="inferred from homology"/>
<reference evidence="7 8" key="1">
    <citation type="submission" date="2016-12" db="EMBL/GenBank/DDBJ databases">
        <title>Candidatus Reconcilibacillus cellulovorans genome.</title>
        <authorList>
            <person name="Kolinko S."/>
            <person name="Wu Y.-W."/>
            <person name="Tachea F."/>
            <person name="Denzel E."/>
            <person name="Hiras J."/>
            <person name="Baecker N."/>
            <person name="Chan L.J."/>
            <person name="Eichorst S.A."/>
            <person name="Frey D."/>
            <person name="Adams P.D."/>
            <person name="Pray T."/>
            <person name="Tanjore D."/>
            <person name="Petzold C.J."/>
            <person name="Gladden J.M."/>
            <person name="Simmons B.A."/>
            <person name="Singer S.W."/>
        </authorList>
    </citation>
    <scope>NUCLEOTIDE SEQUENCE [LARGE SCALE GENOMIC DNA]</scope>
    <source>
        <strain evidence="7">JTherm</strain>
    </source>
</reference>
<dbReference type="Pfam" id="PF13365">
    <property type="entry name" value="Trypsin_2"/>
    <property type="match status" value="1"/>
</dbReference>
<dbReference type="AlphaFoldDB" id="A0A2A6DZL4"/>
<dbReference type="SUPFAM" id="SSF50156">
    <property type="entry name" value="PDZ domain-like"/>
    <property type="match status" value="1"/>
</dbReference>
<dbReference type="Gene3D" id="2.30.42.10">
    <property type="match status" value="1"/>
</dbReference>
<evidence type="ECO:0000256" key="5">
    <source>
        <dbReference type="SAM" id="Phobius"/>
    </source>
</evidence>
<feature type="transmembrane region" description="Helical" evidence="5">
    <location>
        <begin position="40"/>
        <end position="60"/>
    </location>
</feature>
<dbReference type="InterPro" id="IPR036034">
    <property type="entry name" value="PDZ_sf"/>
</dbReference>
<evidence type="ECO:0000259" key="6">
    <source>
        <dbReference type="PROSITE" id="PS50106"/>
    </source>
</evidence>
<dbReference type="InterPro" id="IPR009003">
    <property type="entry name" value="Peptidase_S1_PA"/>
</dbReference>